<sequence length="90" mass="10631">MTQKHKIQIFEDRRVRTVWDDELEEWYFSIVDVCGVLTEQKTSRGASTYWAVLKNRLLEEGAGELLTNCKQLKMREARAGICIAHRYYHP</sequence>
<dbReference type="EMBL" id="FNIW01000001">
    <property type="protein sequence ID" value="SDN65574.1"/>
    <property type="molecule type" value="Genomic_DNA"/>
</dbReference>
<proteinExistence type="predicted"/>
<accession>A0A1H0D5X0</accession>
<dbReference type="Proteomes" id="UP000199134">
    <property type="component" value="Unassembled WGS sequence"/>
</dbReference>
<dbReference type="AlphaFoldDB" id="A0A1H0D5X0"/>
<gene>
    <name evidence="1" type="ORF">SAMN04487900_101295</name>
</gene>
<evidence type="ECO:0008006" key="3">
    <source>
        <dbReference type="Google" id="ProtNLM"/>
    </source>
</evidence>
<name>A0A1H0D5X0_9BACT</name>
<evidence type="ECO:0000313" key="1">
    <source>
        <dbReference type="EMBL" id="SDN65574.1"/>
    </source>
</evidence>
<protein>
    <recommendedName>
        <fullName evidence="3">Bro-N domain-containing protein</fullName>
    </recommendedName>
</protein>
<evidence type="ECO:0000313" key="2">
    <source>
        <dbReference type="Proteomes" id="UP000199134"/>
    </source>
</evidence>
<organism evidence="1 2">
    <name type="scientific">Prevotella communis</name>
    <dbReference type="NCBI Taxonomy" id="2913614"/>
    <lineage>
        <taxon>Bacteria</taxon>
        <taxon>Pseudomonadati</taxon>
        <taxon>Bacteroidota</taxon>
        <taxon>Bacteroidia</taxon>
        <taxon>Bacteroidales</taxon>
        <taxon>Prevotellaceae</taxon>
        <taxon>Prevotella</taxon>
    </lineage>
</organism>
<comment type="caution">
    <text evidence="1">The sequence shown here is derived from an EMBL/GenBank/DDBJ whole genome shotgun (WGS) entry which is preliminary data.</text>
</comment>
<reference evidence="2" key="1">
    <citation type="submission" date="2016-10" db="EMBL/GenBank/DDBJ databases">
        <authorList>
            <person name="de Groot N.N."/>
        </authorList>
    </citation>
    <scope>NUCLEOTIDE SEQUENCE [LARGE SCALE GENOMIC DNA]</scope>
    <source>
        <strain evidence="2">BP1-145</strain>
    </source>
</reference>